<sequence length="420" mass="47619">MLFEAIKKDGFTGGYTIVTDFIRSWRKQASTVGAKSAYIPLKFELGEAFQFDWSEEWLVIGGMHRKILAAHTKLCASRAFMLSAYPTQSHEMLFDAHTRAFTAFGGVPKRGIYDNMKTAVDKVCKGKGRIVNTRFFAMTAHYLFDPDFCNVASGWEKGVVEKNVQDSRRRVWMDAKQQRFSTFDELNAWLILRCRSLWAEMEHPDYAGISIADALEQEQAYLMPMPTPFDGYVEVLARVSSTCLVSVQRNRYSVPCRLANHQVAVHLYPDRVEVFADNTIVACHPRLHHRDQTSYDWQHYIPLIERKPGALRNGAPFSDMPTPFAMLQAALRRRERHQGDRVMASVLATVPTYGLDAVVTAVELVLESGVPSAEHVLNMLARLKQEVMPEHVETILTLTEEPLANTARYDSLNGVEVSHD</sequence>
<dbReference type="EMBL" id="MLJW01000227">
    <property type="protein sequence ID" value="OIQ92596.1"/>
    <property type="molecule type" value="Genomic_DNA"/>
</dbReference>
<dbReference type="InterPro" id="IPR054353">
    <property type="entry name" value="IstA-like_C"/>
</dbReference>
<protein>
    <submittedName>
        <fullName evidence="2">Integrase core domain protein</fullName>
    </submittedName>
</protein>
<dbReference type="PANTHER" id="PTHR35004:SF7">
    <property type="entry name" value="INTEGRASE PROTEIN"/>
    <property type="match status" value="1"/>
</dbReference>
<proteinExistence type="predicted"/>
<dbReference type="NCBIfam" id="NF033546">
    <property type="entry name" value="transpos_IS21"/>
    <property type="match status" value="1"/>
</dbReference>
<evidence type="ECO:0000259" key="1">
    <source>
        <dbReference type="Pfam" id="PF22483"/>
    </source>
</evidence>
<name>A0A1J5RKG6_9ZZZZ</name>
<dbReference type="AlphaFoldDB" id="A0A1J5RKG6"/>
<accession>A0A1J5RKG6</accession>
<evidence type="ECO:0000313" key="2">
    <source>
        <dbReference type="EMBL" id="OIQ92596.1"/>
    </source>
</evidence>
<dbReference type="Pfam" id="PF22483">
    <property type="entry name" value="Mu-transpos_C_2"/>
    <property type="match status" value="1"/>
</dbReference>
<comment type="caution">
    <text evidence="2">The sequence shown here is derived from an EMBL/GenBank/DDBJ whole genome shotgun (WGS) entry which is preliminary data.</text>
</comment>
<reference evidence="2" key="1">
    <citation type="submission" date="2016-10" db="EMBL/GenBank/DDBJ databases">
        <title>Sequence of Gallionella enrichment culture.</title>
        <authorList>
            <person name="Poehlein A."/>
            <person name="Muehling M."/>
            <person name="Daniel R."/>
        </authorList>
    </citation>
    <scope>NUCLEOTIDE SEQUENCE</scope>
</reference>
<organism evidence="2">
    <name type="scientific">mine drainage metagenome</name>
    <dbReference type="NCBI Taxonomy" id="410659"/>
    <lineage>
        <taxon>unclassified sequences</taxon>
        <taxon>metagenomes</taxon>
        <taxon>ecological metagenomes</taxon>
    </lineage>
</organism>
<gene>
    <name evidence="2" type="ORF">GALL_254190</name>
</gene>
<dbReference type="PANTHER" id="PTHR35004">
    <property type="entry name" value="TRANSPOSASE RV3428C-RELATED"/>
    <property type="match status" value="1"/>
</dbReference>
<feature type="domain" description="Transposase for insertion sequence element IS21-like C-terminal" evidence="1">
    <location>
        <begin position="226"/>
        <end position="296"/>
    </location>
</feature>